<feature type="compositionally biased region" description="Basic residues" evidence="1">
    <location>
        <begin position="486"/>
        <end position="498"/>
    </location>
</feature>
<reference evidence="2" key="1">
    <citation type="submission" date="2022-01" db="EMBL/GenBank/DDBJ databases">
        <authorList>
            <person name="King R."/>
        </authorList>
    </citation>
    <scope>NUCLEOTIDE SEQUENCE</scope>
</reference>
<dbReference type="AlphaFoldDB" id="A0A9P0D3R4"/>
<keyword evidence="3" id="KW-1185">Reference proteome</keyword>
<name>A0A9P0D3R4_9CUCU</name>
<proteinExistence type="predicted"/>
<feature type="region of interest" description="Disordered" evidence="1">
    <location>
        <begin position="569"/>
        <end position="591"/>
    </location>
</feature>
<dbReference type="OrthoDB" id="5969272at2759"/>
<gene>
    <name evidence="2" type="ORF">PSYICH_LOCUS10994</name>
</gene>
<protein>
    <submittedName>
        <fullName evidence="2">Uncharacterized protein</fullName>
    </submittedName>
</protein>
<feature type="compositionally biased region" description="Acidic residues" evidence="1">
    <location>
        <begin position="436"/>
        <end position="457"/>
    </location>
</feature>
<dbReference type="EMBL" id="OV651817">
    <property type="protein sequence ID" value="CAH1111313.1"/>
    <property type="molecule type" value="Genomic_DNA"/>
</dbReference>
<sequence>MPFNVMLQLCKITRSSKLFQRNFYLPLLKPLSPKDALRRHIITGKNVLSKMEHYIPVLEEYQARLARRKYTPKGMGKKRQRKKASMKYVMPFLDEDMEGHSRLQSMLNRKSKGRGQCYTYYIPDKNCTLVLSHQYERAIRDKDIIDIIIAQRTEKIAVVLKDGSKVSVPIVSYDGRSPFYRGEGWTRKEIEETHHHGKETMSVARLFEAKESGVAEWELEMMRMASKRKKKHRGEGTADWKTMMAAQAENIDWDKFEDDAKQMVEEQHDPVDDEPIAMEVDDMDKTKNVGEKIMAAGSAIIDLLPMMPEIPEIIKIIKDEGEMTEIANVSGLKLELHSSKKERFVPGQLVKSEDGDIFVPGQTIVSEDGQEEYTPGFTVMLENEPTLIPGLVMGDDPNKAVFLPGESTITKSGELQFTETEDDYKVGEDRFPPPEPEPEPEVEEVELEEEQNSEDEAIEARPPPKREKKEFVYERPKRQFSENMGPKRRERKGPKIPKKLSVANIEEQTVNAIKKSPTEPVLFDLSAPLLEKDLLLQQKERVENFTEKKAKEEVVIDKKRMEIRKKLREMAANKPPKPKYVPQEPVEKGEKLKEMEKNIRRGKFFDVDHKKYLTKERNLPFNWLEPPEYRNIFDTVGIMRHRIWKSVI</sequence>
<accession>A0A9P0D3R4</accession>
<dbReference type="Proteomes" id="UP001153636">
    <property type="component" value="Chromosome 5"/>
</dbReference>
<feature type="region of interest" description="Disordered" evidence="1">
    <location>
        <begin position="419"/>
        <end position="499"/>
    </location>
</feature>
<organism evidence="2 3">
    <name type="scientific">Psylliodes chrysocephalus</name>
    <dbReference type="NCBI Taxonomy" id="3402493"/>
    <lineage>
        <taxon>Eukaryota</taxon>
        <taxon>Metazoa</taxon>
        <taxon>Ecdysozoa</taxon>
        <taxon>Arthropoda</taxon>
        <taxon>Hexapoda</taxon>
        <taxon>Insecta</taxon>
        <taxon>Pterygota</taxon>
        <taxon>Neoptera</taxon>
        <taxon>Endopterygota</taxon>
        <taxon>Coleoptera</taxon>
        <taxon>Polyphaga</taxon>
        <taxon>Cucujiformia</taxon>
        <taxon>Chrysomeloidea</taxon>
        <taxon>Chrysomelidae</taxon>
        <taxon>Galerucinae</taxon>
        <taxon>Alticini</taxon>
        <taxon>Psylliodes</taxon>
    </lineage>
</organism>
<evidence type="ECO:0000313" key="2">
    <source>
        <dbReference type="EMBL" id="CAH1111313.1"/>
    </source>
</evidence>
<feature type="compositionally biased region" description="Basic and acidic residues" evidence="1">
    <location>
        <begin position="423"/>
        <end position="432"/>
    </location>
</feature>
<feature type="compositionally biased region" description="Basic and acidic residues" evidence="1">
    <location>
        <begin position="458"/>
        <end position="480"/>
    </location>
</feature>
<evidence type="ECO:0000313" key="3">
    <source>
        <dbReference type="Proteomes" id="UP001153636"/>
    </source>
</evidence>
<evidence type="ECO:0000256" key="1">
    <source>
        <dbReference type="SAM" id="MobiDB-lite"/>
    </source>
</evidence>